<reference evidence="4 5" key="1">
    <citation type="submission" date="2020-06" db="EMBL/GenBank/DDBJ databases">
        <authorList>
            <person name="Li R."/>
            <person name="Bekaert M."/>
        </authorList>
    </citation>
    <scope>NUCLEOTIDE SEQUENCE [LARGE SCALE GENOMIC DNA]</scope>
    <source>
        <strain evidence="5">wild</strain>
    </source>
</reference>
<dbReference type="Proteomes" id="UP000507470">
    <property type="component" value="Unassembled WGS sequence"/>
</dbReference>
<comment type="subcellular location">
    <subcellularLocation>
        <location evidence="1">Secreted</location>
    </subcellularLocation>
</comment>
<protein>
    <recommendedName>
        <fullName evidence="3">C1q domain-containing protein</fullName>
    </recommendedName>
</protein>
<dbReference type="Gene3D" id="2.60.120.40">
    <property type="match status" value="1"/>
</dbReference>
<evidence type="ECO:0000256" key="1">
    <source>
        <dbReference type="ARBA" id="ARBA00004613"/>
    </source>
</evidence>
<dbReference type="AlphaFoldDB" id="A0A6J8BLY6"/>
<dbReference type="OrthoDB" id="6128803at2759"/>
<dbReference type="PRINTS" id="PR00007">
    <property type="entry name" value="COMPLEMNTC1Q"/>
</dbReference>
<dbReference type="SUPFAM" id="SSF49842">
    <property type="entry name" value="TNF-like"/>
    <property type="match status" value="1"/>
</dbReference>
<feature type="domain" description="C1q" evidence="3">
    <location>
        <begin position="83"/>
        <end position="215"/>
    </location>
</feature>
<organism evidence="4 5">
    <name type="scientific">Mytilus coruscus</name>
    <name type="common">Sea mussel</name>
    <dbReference type="NCBI Taxonomy" id="42192"/>
    <lineage>
        <taxon>Eukaryota</taxon>
        <taxon>Metazoa</taxon>
        <taxon>Spiralia</taxon>
        <taxon>Lophotrochozoa</taxon>
        <taxon>Mollusca</taxon>
        <taxon>Bivalvia</taxon>
        <taxon>Autobranchia</taxon>
        <taxon>Pteriomorphia</taxon>
        <taxon>Mytilida</taxon>
        <taxon>Mytiloidea</taxon>
        <taxon>Mytilidae</taxon>
        <taxon>Mytilinae</taxon>
        <taxon>Mytilus</taxon>
    </lineage>
</organism>
<proteinExistence type="predicted"/>
<dbReference type="PROSITE" id="PS50871">
    <property type="entry name" value="C1Q"/>
    <property type="match status" value="1"/>
</dbReference>
<sequence length="215" mass="24726">MTCNTWNKKTKTFSSTITALQNDMQYLQQSIKTEGESYRNNCSTLMTDVSLYIHNYTILQQLVTDEKVVTNTLQHNLSILQQKMHTFRAFTVQNTKAFSNVPRGQTLVFDSVYTNKGQRYDPHSGVFTADVAGWYMFLFTIRVRYYSHLCATNLLKNGNGVVIGLSMSGTKFHQHSSESNFAIIHLNIDDKVWLTMAHMTDKPVPLMIYLVFRDI</sequence>
<dbReference type="SMART" id="SM00110">
    <property type="entry name" value="C1Q"/>
    <property type="match status" value="1"/>
</dbReference>
<dbReference type="PANTHER" id="PTHR15427">
    <property type="entry name" value="EMILIN ELASTIN MICROFIBRIL INTERFACE-LOCATED PROTEIN ELASTIN MICROFIBRIL INTERFACER"/>
    <property type="match status" value="1"/>
</dbReference>
<dbReference type="InterPro" id="IPR050392">
    <property type="entry name" value="Collagen/C1q_domain"/>
</dbReference>
<evidence type="ECO:0000313" key="5">
    <source>
        <dbReference type="Proteomes" id="UP000507470"/>
    </source>
</evidence>
<dbReference type="GO" id="GO:0005581">
    <property type="term" value="C:collagen trimer"/>
    <property type="evidence" value="ECO:0007669"/>
    <property type="project" value="UniProtKB-KW"/>
</dbReference>
<dbReference type="InterPro" id="IPR008983">
    <property type="entry name" value="Tumour_necrosis_fac-like_dom"/>
</dbReference>
<dbReference type="PANTHER" id="PTHR15427:SF33">
    <property type="entry name" value="COLLAGEN IV NC1 DOMAIN-CONTAINING PROTEIN"/>
    <property type="match status" value="1"/>
</dbReference>
<evidence type="ECO:0000313" key="4">
    <source>
        <dbReference type="EMBL" id="CAC5383689.1"/>
    </source>
</evidence>
<evidence type="ECO:0000259" key="3">
    <source>
        <dbReference type="PROSITE" id="PS50871"/>
    </source>
</evidence>
<gene>
    <name evidence="4" type="ORF">MCOR_19409</name>
</gene>
<keyword evidence="2" id="KW-0964">Secreted</keyword>
<dbReference type="InterPro" id="IPR001073">
    <property type="entry name" value="C1q_dom"/>
</dbReference>
<dbReference type="Pfam" id="PF00386">
    <property type="entry name" value="C1q"/>
    <property type="match status" value="1"/>
</dbReference>
<dbReference type="EMBL" id="CACVKT020003431">
    <property type="protein sequence ID" value="CAC5383689.1"/>
    <property type="molecule type" value="Genomic_DNA"/>
</dbReference>
<evidence type="ECO:0000256" key="2">
    <source>
        <dbReference type="ARBA" id="ARBA00022525"/>
    </source>
</evidence>
<accession>A0A6J8BLY6</accession>
<keyword evidence="5" id="KW-1185">Reference proteome</keyword>
<name>A0A6J8BLY6_MYTCO</name>